<accession>A0A9D1MW13</accession>
<comment type="cofactor">
    <cofactor evidence="6">
        <name>Mg(2+)</name>
        <dbReference type="ChEBI" id="CHEBI:18420"/>
    </cofactor>
    <text evidence="6">Binds 2 magnesium ions per subunit.</text>
</comment>
<evidence type="ECO:0000313" key="8">
    <source>
        <dbReference type="EMBL" id="HIU69838.1"/>
    </source>
</evidence>
<evidence type="ECO:0000256" key="3">
    <source>
        <dbReference type="ARBA" id="ARBA00022695"/>
    </source>
</evidence>
<dbReference type="SUPFAM" id="SSF100879">
    <property type="entry name" value="Lesion bypass DNA polymerase (Y-family), little finger domain"/>
    <property type="match status" value="1"/>
</dbReference>
<keyword evidence="6" id="KW-0238">DNA-binding</keyword>
<dbReference type="GO" id="GO:0006281">
    <property type="term" value="P:DNA repair"/>
    <property type="evidence" value="ECO:0007669"/>
    <property type="project" value="UniProtKB-UniRule"/>
</dbReference>
<evidence type="ECO:0000259" key="7">
    <source>
        <dbReference type="PROSITE" id="PS50173"/>
    </source>
</evidence>
<dbReference type="EC" id="2.7.7.7" evidence="6"/>
<dbReference type="AlphaFoldDB" id="A0A9D1MW13"/>
<reference evidence="8" key="2">
    <citation type="journal article" date="2021" name="PeerJ">
        <title>Extensive microbial diversity within the chicken gut microbiome revealed by metagenomics and culture.</title>
        <authorList>
            <person name="Gilroy R."/>
            <person name="Ravi A."/>
            <person name="Getino M."/>
            <person name="Pursley I."/>
            <person name="Horton D.L."/>
            <person name="Alikhan N.F."/>
            <person name="Baker D."/>
            <person name="Gharbi K."/>
            <person name="Hall N."/>
            <person name="Watson M."/>
            <person name="Adriaenssens E.M."/>
            <person name="Foster-Nyarko E."/>
            <person name="Jarju S."/>
            <person name="Secka A."/>
            <person name="Antonio M."/>
            <person name="Oren A."/>
            <person name="Chaudhuri R.R."/>
            <person name="La Ragione R."/>
            <person name="Hildebrand F."/>
            <person name="Pallen M.J."/>
        </authorList>
    </citation>
    <scope>NUCLEOTIDE SEQUENCE</scope>
    <source>
        <strain evidence="8">CHK176-6737</strain>
    </source>
</reference>
<dbReference type="SUPFAM" id="SSF56672">
    <property type="entry name" value="DNA/RNA polymerases"/>
    <property type="match status" value="1"/>
</dbReference>
<comment type="function">
    <text evidence="6">Poorly processive, error-prone DNA polymerase involved in untargeted mutagenesis. Copies undamaged DNA at stalled replication forks, which arise in vivo from mismatched or misaligned primer ends. These misaligned primers can be extended by PolIV. Exhibits no 3'-5' exonuclease (proofreading) activity. May be involved in translesional synthesis, in conjunction with the beta clamp from PolIII.</text>
</comment>
<dbReference type="PANTHER" id="PTHR11076">
    <property type="entry name" value="DNA REPAIR POLYMERASE UMUC / TRANSFERASE FAMILY MEMBER"/>
    <property type="match status" value="1"/>
</dbReference>
<feature type="binding site" evidence="6">
    <location>
        <position position="108"/>
    </location>
    <ligand>
        <name>Mg(2+)</name>
        <dbReference type="ChEBI" id="CHEBI:18420"/>
    </ligand>
</feature>
<evidence type="ECO:0000313" key="9">
    <source>
        <dbReference type="Proteomes" id="UP000824125"/>
    </source>
</evidence>
<keyword evidence="4 6" id="KW-0227">DNA damage</keyword>
<dbReference type="InterPro" id="IPR017961">
    <property type="entry name" value="DNA_pol_Y-fam_little_finger"/>
</dbReference>
<dbReference type="Gene3D" id="3.30.70.270">
    <property type="match status" value="1"/>
</dbReference>
<gene>
    <name evidence="6" type="primary">dinB</name>
    <name evidence="8" type="ORF">IAD23_07780</name>
</gene>
<dbReference type="GO" id="GO:0006261">
    <property type="term" value="P:DNA-templated DNA replication"/>
    <property type="evidence" value="ECO:0007669"/>
    <property type="project" value="UniProtKB-UniRule"/>
</dbReference>
<dbReference type="EMBL" id="DVNM01000044">
    <property type="protein sequence ID" value="HIU69838.1"/>
    <property type="molecule type" value="Genomic_DNA"/>
</dbReference>
<dbReference type="InterPro" id="IPR001126">
    <property type="entry name" value="UmuC"/>
</dbReference>
<keyword evidence="6" id="KW-0963">Cytoplasm</keyword>
<dbReference type="InterPro" id="IPR050116">
    <property type="entry name" value="DNA_polymerase-Y"/>
</dbReference>
<dbReference type="Pfam" id="PF11799">
    <property type="entry name" value="IMS_C"/>
    <property type="match status" value="1"/>
</dbReference>
<dbReference type="InterPro" id="IPR043128">
    <property type="entry name" value="Rev_trsase/Diguanyl_cyclase"/>
</dbReference>
<dbReference type="Pfam" id="PF00817">
    <property type="entry name" value="IMS"/>
    <property type="match status" value="1"/>
</dbReference>
<dbReference type="PANTHER" id="PTHR11076:SF35">
    <property type="entry name" value="DNA REPAIR PROTEIN HOMOLOG YOBH"/>
    <property type="match status" value="1"/>
</dbReference>
<dbReference type="GO" id="GO:0003684">
    <property type="term" value="F:damaged DNA binding"/>
    <property type="evidence" value="ECO:0007669"/>
    <property type="project" value="InterPro"/>
</dbReference>
<feature type="domain" description="UmuC" evidence="7">
    <location>
        <begin position="8"/>
        <end position="188"/>
    </location>
</feature>
<sequence length="414" mass="46481">MELPNRKVLHIDCNKFYASVECLYHPELRDKPVAVGGSEENRHGIVLTKNEIAAKYGVQTGEPLWQAREKCRGLVVVPPNFALYTKFSKRTREIYRRYTDFVEPFSLDECWLEFDPMEKSSLRDIGLEIKELVKEELGITVSVGASFNKVFAKLGSDYKKPDALTEISQENYKNIVWPLPVRALLFVGSATEAKLNAYGIFKIGDLAGSDPAFLRRLLGKNGLMLYRFANGLDDTPVRHKDDLPPPKSISNSTTTPRDLVTVTDLKIVLTQLCESVCTRLRAQKLTCSTVSISVRDKELHTCSSQMKTKHPTCLSRDVIECAFALIGKCFDGTPVRSLGVSVTDLEKNAVLQYDLVGEVLKSERTEKLETTVDELKKRFGSQCVRRAATLFDKRLGALQATDVPCNFDKRSLSE</sequence>
<evidence type="ECO:0000256" key="5">
    <source>
        <dbReference type="ARBA" id="ARBA00022932"/>
    </source>
</evidence>
<keyword evidence="6" id="KW-0235">DNA replication</keyword>
<dbReference type="GO" id="GO:0003887">
    <property type="term" value="F:DNA-directed DNA polymerase activity"/>
    <property type="evidence" value="ECO:0007669"/>
    <property type="project" value="UniProtKB-UniRule"/>
</dbReference>
<dbReference type="InterPro" id="IPR036775">
    <property type="entry name" value="DNA_pol_Y-fam_lit_finger_sf"/>
</dbReference>
<evidence type="ECO:0000256" key="4">
    <source>
        <dbReference type="ARBA" id="ARBA00022763"/>
    </source>
</evidence>
<dbReference type="GO" id="GO:0042276">
    <property type="term" value="P:error-prone translesion synthesis"/>
    <property type="evidence" value="ECO:0007669"/>
    <property type="project" value="TreeGrafter"/>
</dbReference>
<comment type="subunit">
    <text evidence="6">Monomer.</text>
</comment>
<proteinExistence type="inferred from homology"/>
<keyword evidence="6" id="KW-0234">DNA repair</keyword>
<dbReference type="PROSITE" id="PS50173">
    <property type="entry name" value="UMUC"/>
    <property type="match status" value="1"/>
</dbReference>
<feature type="active site" evidence="6">
    <location>
        <position position="109"/>
    </location>
</feature>
<comment type="subcellular location">
    <subcellularLocation>
        <location evidence="6">Cytoplasm</location>
    </subcellularLocation>
</comment>
<comment type="caution">
    <text evidence="8">The sequence shown here is derived from an EMBL/GenBank/DDBJ whole genome shotgun (WGS) entry which is preliminary data.</text>
</comment>
<keyword evidence="6" id="KW-0460">Magnesium</keyword>
<dbReference type="Gene3D" id="3.30.1490.100">
    <property type="entry name" value="DNA polymerase, Y-family, little finger domain"/>
    <property type="match status" value="1"/>
</dbReference>
<dbReference type="GO" id="GO:0000287">
    <property type="term" value="F:magnesium ion binding"/>
    <property type="evidence" value="ECO:0007669"/>
    <property type="project" value="UniProtKB-UniRule"/>
</dbReference>
<dbReference type="InterPro" id="IPR043502">
    <property type="entry name" value="DNA/RNA_pol_sf"/>
</dbReference>
<comment type="catalytic activity">
    <reaction evidence="6">
        <text>DNA(n) + a 2'-deoxyribonucleoside 5'-triphosphate = DNA(n+1) + diphosphate</text>
        <dbReference type="Rhea" id="RHEA:22508"/>
        <dbReference type="Rhea" id="RHEA-COMP:17339"/>
        <dbReference type="Rhea" id="RHEA-COMP:17340"/>
        <dbReference type="ChEBI" id="CHEBI:33019"/>
        <dbReference type="ChEBI" id="CHEBI:61560"/>
        <dbReference type="ChEBI" id="CHEBI:173112"/>
        <dbReference type="EC" id="2.7.7.7"/>
    </reaction>
</comment>
<dbReference type="Gene3D" id="1.10.150.20">
    <property type="entry name" value="5' to 3' exonuclease, C-terminal subdomain"/>
    <property type="match status" value="1"/>
</dbReference>
<reference evidence="8" key="1">
    <citation type="submission" date="2020-10" db="EMBL/GenBank/DDBJ databases">
        <authorList>
            <person name="Gilroy R."/>
        </authorList>
    </citation>
    <scope>NUCLEOTIDE SEQUENCE</scope>
    <source>
        <strain evidence="8">CHK176-6737</strain>
    </source>
</reference>
<feature type="binding site" evidence="6">
    <location>
        <position position="12"/>
    </location>
    <ligand>
        <name>Mg(2+)</name>
        <dbReference type="ChEBI" id="CHEBI:18420"/>
    </ligand>
</feature>
<organism evidence="8 9">
    <name type="scientific">Candidatus Scybalenecus merdavium</name>
    <dbReference type="NCBI Taxonomy" id="2840939"/>
    <lineage>
        <taxon>Bacteria</taxon>
        <taxon>Bacillati</taxon>
        <taxon>Bacillota</taxon>
        <taxon>Clostridia</taxon>
        <taxon>Eubacteriales</taxon>
        <taxon>Oscillospiraceae</taxon>
        <taxon>Oscillospiraceae incertae sedis</taxon>
        <taxon>Candidatus Scybalenecus</taxon>
    </lineage>
</organism>
<keyword evidence="3 6" id="KW-0548">Nucleotidyltransferase</keyword>
<protein>
    <recommendedName>
        <fullName evidence="6">DNA polymerase IV</fullName>
        <shortName evidence="6">Pol IV</shortName>
        <ecNumber evidence="6">2.7.7.7</ecNumber>
    </recommendedName>
</protein>
<feature type="site" description="Substrate discrimination" evidence="6">
    <location>
        <position position="17"/>
    </location>
</feature>
<dbReference type="HAMAP" id="MF_01113">
    <property type="entry name" value="DNApol_IV"/>
    <property type="match status" value="1"/>
</dbReference>
<evidence type="ECO:0000256" key="6">
    <source>
        <dbReference type="HAMAP-Rule" id="MF_01113"/>
    </source>
</evidence>
<keyword evidence="6" id="KW-0479">Metal-binding</keyword>
<dbReference type="GO" id="GO:0009432">
    <property type="term" value="P:SOS response"/>
    <property type="evidence" value="ECO:0007669"/>
    <property type="project" value="TreeGrafter"/>
</dbReference>
<dbReference type="GO" id="GO:0005829">
    <property type="term" value="C:cytosol"/>
    <property type="evidence" value="ECO:0007669"/>
    <property type="project" value="TreeGrafter"/>
</dbReference>
<keyword evidence="6" id="KW-0808">Transferase</keyword>
<comment type="similarity">
    <text evidence="1 6">Belongs to the DNA polymerase type-Y family.</text>
</comment>
<dbReference type="Proteomes" id="UP000824125">
    <property type="component" value="Unassembled WGS sequence"/>
</dbReference>
<evidence type="ECO:0000256" key="2">
    <source>
        <dbReference type="ARBA" id="ARBA00022457"/>
    </source>
</evidence>
<dbReference type="CDD" id="cd03586">
    <property type="entry name" value="PolY_Pol_IV_kappa"/>
    <property type="match status" value="1"/>
</dbReference>
<keyword evidence="5 6" id="KW-0239">DNA-directed DNA polymerase</keyword>
<dbReference type="InterPro" id="IPR022880">
    <property type="entry name" value="DNApol_IV"/>
</dbReference>
<dbReference type="Gene3D" id="3.40.1170.60">
    <property type="match status" value="1"/>
</dbReference>
<name>A0A9D1MW13_9FIRM</name>
<evidence type="ECO:0000256" key="1">
    <source>
        <dbReference type="ARBA" id="ARBA00010945"/>
    </source>
</evidence>
<keyword evidence="2 6" id="KW-0515">Mutator protein</keyword>